<dbReference type="HOGENOM" id="CLU_161988_1_0_4"/>
<accession>Q479F2</accession>
<gene>
    <name evidence="1" type="ordered locus">Daro_3801</name>
</gene>
<dbReference type="EMBL" id="CP000089">
    <property type="protein sequence ID" value="AAZ48529.1"/>
    <property type="molecule type" value="Genomic_DNA"/>
</dbReference>
<protein>
    <recommendedName>
        <fullName evidence="2">DUF3079 domain-containing protein</fullName>
    </recommendedName>
</protein>
<dbReference type="InterPro" id="IPR021430">
    <property type="entry name" value="DUF3079"/>
</dbReference>
<dbReference type="AlphaFoldDB" id="Q479F2"/>
<proteinExistence type="predicted"/>
<name>Q479F2_DECAR</name>
<reference evidence="1" key="1">
    <citation type="submission" date="2005-08" db="EMBL/GenBank/DDBJ databases">
        <title>Complete sequence of Dechloromonas aromatica RCB.</title>
        <authorList>
            <person name="Salinero K.K."/>
            <person name="Copeland A."/>
            <person name="Lucas S."/>
            <person name="Lapidus A."/>
            <person name="Barry K."/>
            <person name="Detter J.C."/>
            <person name="Glavina T."/>
            <person name="Hammon N."/>
            <person name="Israni S."/>
            <person name="Pitluck S."/>
            <person name="Di Bartolo G."/>
            <person name="Trong S."/>
            <person name="Schmutz J."/>
            <person name="Larimer F."/>
            <person name="Land M."/>
            <person name="Ivanova N."/>
            <person name="Richardson P."/>
        </authorList>
    </citation>
    <scope>NUCLEOTIDE SEQUENCE</scope>
    <source>
        <strain evidence="1">RCB</strain>
    </source>
</reference>
<evidence type="ECO:0008006" key="2">
    <source>
        <dbReference type="Google" id="ProtNLM"/>
    </source>
</evidence>
<organism evidence="1">
    <name type="scientific">Dechloromonas aromatica (strain RCB)</name>
    <dbReference type="NCBI Taxonomy" id="159087"/>
    <lineage>
        <taxon>Bacteria</taxon>
        <taxon>Pseudomonadati</taxon>
        <taxon>Pseudomonadota</taxon>
        <taxon>Betaproteobacteria</taxon>
        <taxon>Rhodocyclales</taxon>
        <taxon>Azonexaceae</taxon>
        <taxon>Dechloromonas</taxon>
    </lineage>
</organism>
<sequence length="80" mass="8927">MSSKPGFFKSAEMAKKFPLNPKHPERTCWGCDKYCSVNSLQCGNGSGRTQHPAEMLGEDWYQWGDWGIVADDSPADEKAD</sequence>
<dbReference type="Pfam" id="PF11278">
    <property type="entry name" value="DUF3079"/>
    <property type="match status" value="1"/>
</dbReference>
<dbReference type="eggNOG" id="ENOG5032ZD6">
    <property type="taxonomic scope" value="Bacteria"/>
</dbReference>
<evidence type="ECO:0000313" key="1">
    <source>
        <dbReference type="EMBL" id="AAZ48529.1"/>
    </source>
</evidence>
<dbReference type="KEGG" id="dar:Daro_3801"/>
<dbReference type="STRING" id="159087.Daro_3801"/>